<gene>
    <name evidence="1" type="ORF">SAMN04488101_108187</name>
</gene>
<dbReference type="Proteomes" id="UP000192678">
    <property type="component" value="Unassembled WGS sequence"/>
</dbReference>
<evidence type="ECO:0000313" key="1">
    <source>
        <dbReference type="EMBL" id="SMD01541.1"/>
    </source>
</evidence>
<dbReference type="STRING" id="475255.SAMN04488101_108187"/>
<protein>
    <submittedName>
        <fullName evidence="1">Uncharacterized protein</fullName>
    </submittedName>
</protein>
<sequence>MPSEKVTTISLNWQFPCSSNTLLIFKYKIWANVRLLKRTIMKPIHRLSLKNKIKILHSLFPGEIPEYICYLKNRAIETIDSKEEIASGWGNNVIKQGYWTFLANSTFDRIRRYGNSFEHCGKLFAKLLFKDSVSLFTVHALMQYIETEDCSPKFALAVKLLIEM</sequence>
<dbReference type="EMBL" id="FWYB01000008">
    <property type="protein sequence ID" value="SMD01541.1"/>
    <property type="molecule type" value="Genomic_DNA"/>
</dbReference>
<evidence type="ECO:0000313" key="2">
    <source>
        <dbReference type="Proteomes" id="UP000192678"/>
    </source>
</evidence>
<accession>A0A1W2DVN6</accession>
<name>A0A1W2DVN6_9SPHI</name>
<organism evidence="1 2">
    <name type="scientific">Pedobacter nyackensis</name>
    <dbReference type="NCBI Taxonomy" id="475255"/>
    <lineage>
        <taxon>Bacteria</taxon>
        <taxon>Pseudomonadati</taxon>
        <taxon>Bacteroidota</taxon>
        <taxon>Sphingobacteriia</taxon>
        <taxon>Sphingobacteriales</taxon>
        <taxon>Sphingobacteriaceae</taxon>
        <taxon>Pedobacter</taxon>
    </lineage>
</organism>
<reference evidence="1 2" key="1">
    <citation type="submission" date="2017-04" db="EMBL/GenBank/DDBJ databases">
        <authorList>
            <person name="Afonso C.L."/>
            <person name="Miller P.J."/>
            <person name="Scott M.A."/>
            <person name="Spackman E."/>
            <person name="Goraichik I."/>
            <person name="Dimitrov K.M."/>
            <person name="Suarez D.L."/>
            <person name="Swayne D.E."/>
        </authorList>
    </citation>
    <scope>NUCLEOTIDE SEQUENCE [LARGE SCALE GENOMIC DNA]</scope>
    <source>
        <strain evidence="1 2">DSM 19625</strain>
    </source>
</reference>
<dbReference type="AlphaFoldDB" id="A0A1W2DVN6"/>
<keyword evidence="2" id="KW-1185">Reference proteome</keyword>
<proteinExistence type="predicted"/>